<dbReference type="Pfam" id="PF01979">
    <property type="entry name" value="Amidohydro_1"/>
    <property type="match status" value="1"/>
</dbReference>
<dbReference type="InterPro" id="IPR011059">
    <property type="entry name" value="Metal-dep_hydrolase_composite"/>
</dbReference>
<dbReference type="PANTHER" id="PTHR43668:SF2">
    <property type="entry name" value="ALLANTOINASE"/>
    <property type="match status" value="1"/>
</dbReference>
<dbReference type="EMBL" id="WJHE01000226">
    <property type="protein sequence ID" value="MST32160.1"/>
    <property type="molecule type" value="Genomic_DNA"/>
</dbReference>
<dbReference type="InterPro" id="IPR017593">
    <property type="entry name" value="Allantoinase"/>
</dbReference>
<evidence type="ECO:0000256" key="7">
    <source>
        <dbReference type="ARBA" id="ARBA00022801"/>
    </source>
</evidence>
<dbReference type="SUPFAM" id="SSF51556">
    <property type="entry name" value="Metallo-dependent hydrolases"/>
    <property type="match status" value="1"/>
</dbReference>
<dbReference type="InterPro" id="IPR006680">
    <property type="entry name" value="Amidohydro-rel"/>
</dbReference>
<comment type="caution">
    <text evidence="10">The sequence shown here is derived from an EMBL/GenBank/DDBJ whole genome shotgun (WGS) entry which is preliminary data.</text>
</comment>
<comment type="subunit">
    <text evidence="4">Homotetramer.</text>
</comment>
<evidence type="ECO:0000256" key="4">
    <source>
        <dbReference type="ARBA" id="ARBA00011881"/>
    </source>
</evidence>
<dbReference type="PANTHER" id="PTHR43668">
    <property type="entry name" value="ALLANTOINASE"/>
    <property type="match status" value="1"/>
</dbReference>
<evidence type="ECO:0000256" key="1">
    <source>
        <dbReference type="ARBA" id="ARBA00001947"/>
    </source>
</evidence>
<name>A0ABW9QQP4_9ACTN</name>
<keyword evidence="11" id="KW-1185">Reference proteome</keyword>
<dbReference type="Gene3D" id="3.20.20.140">
    <property type="entry name" value="Metal-dependent hydrolases"/>
    <property type="match status" value="1"/>
</dbReference>
<evidence type="ECO:0000313" key="10">
    <source>
        <dbReference type="EMBL" id="MST32160.1"/>
    </source>
</evidence>
<reference evidence="10 11" key="1">
    <citation type="submission" date="2019-11" db="EMBL/GenBank/DDBJ databases">
        <title>Acidiferrimicrobium australis gen. nov., sp. nov., an acidophilic and obligately heterotrophic, member of the Actinobacteria that catalyses dissimilatory oxido- reduction of iron isolated from metal-rich acidic water in Chile.</title>
        <authorList>
            <person name="Gonzalez D."/>
            <person name="Huber K."/>
            <person name="Hedrich S."/>
            <person name="Rojas-Villalobos C."/>
            <person name="Quatrini R."/>
            <person name="Dinamarca M.A."/>
            <person name="Schwarz A."/>
            <person name="Canales C."/>
            <person name="Nancucheo I."/>
        </authorList>
    </citation>
    <scope>NUCLEOTIDE SEQUENCE [LARGE SCALE GENOMIC DNA]</scope>
    <source>
        <strain evidence="10 11">USS-CCA1</strain>
    </source>
</reference>
<keyword evidence="7 10" id="KW-0378">Hydrolase</keyword>
<sequence length="465" mass="48737">MPSNGRSANSAARSASRPVRESFDVVITAQRAVLPDGEQSCAIAVAGGRIAAIEPLSQRPPAHRTVTLTDDVVVLPGLVDSHVHICEPGNTDWEGFATASLAAAAGGVTTLVDMPLDCVPTTTDVAALEVKQASARGQCHVDVGFWGGVVPGNLEELSALSDAGVLGFKCFLVDSGSDEFPPVSAAEMEQALSVLADTELPLLVHAESAEVATALPMVNSAHYPDYLRARPRGIENLAVAQVIEAARRTGGHAHICHLSSSDAVPMLRSAQLEQVRITAETCPHYLALCAEDIADGMTTLKCSPPIRERANQGPLWNALGSGVIDAVVSDHSPCTPSMRQAASGDFGAAWGGIASLQLGLPVVWTAASARGFSLSAVARWMSEGPARLAGLPTKGGIEVGMDADFCVLAPEERFEVEAGRLAHRHPGTPYDGRSLLGVVRETWLRGRPIDRSEARGQLLSGRGRP</sequence>
<evidence type="ECO:0000256" key="8">
    <source>
        <dbReference type="ARBA" id="ARBA00022833"/>
    </source>
</evidence>
<dbReference type="NCBIfam" id="TIGR03178">
    <property type="entry name" value="allantoinase"/>
    <property type="match status" value="1"/>
</dbReference>
<dbReference type="InterPro" id="IPR050138">
    <property type="entry name" value="DHOase/Allantoinase_Hydrolase"/>
</dbReference>
<comment type="cofactor">
    <cofactor evidence="1">
        <name>Zn(2+)</name>
        <dbReference type="ChEBI" id="CHEBI:29105"/>
    </cofactor>
</comment>
<keyword evidence="6" id="KW-0479">Metal-binding</keyword>
<dbReference type="GO" id="GO:0004038">
    <property type="term" value="F:allantoinase activity"/>
    <property type="evidence" value="ECO:0007669"/>
    <property type="project" value="UniProtKB-EC"/>
</dbReference>
<evidence type="ECO:0000256" key="2">
    <source>
        <dbReference type="ARBA" id="ARBA00004968"/>
    </source>
</evidence>
<dbReference type="Proteomes" id="UP000437736">
    <property type="component" value="Unassembled WGS sequence"/>
</dbReference>
<dbReference type="EC" id="3.5.2.5" evidence="5"/>
<organism evidence="10 11">
    <name type="scientific">Acidiferrimicrobium australe</name>
    <dbReference type="NCBI Taxonomy" id="2664430"/>
    <lineage>
        <taxon>Bacteria</taxon>
        <taxon>Bacillati</taxon>
        <taxon>Actinomycetota</taxon>
        <taxon>Acidimicrobiia</taxon>
        <taxon>Acidimicrobiales</taxon>
        <taxon>Acidimicrobiaceae</taxon>
        <taxon>Acidiferrimicrobium</taxon>
    </lineage>
</organism>
<evidence type="ECO:0000256" key="3">
    <source>
        <dbReference type="ARBA" id="ARBA00010368"/>
    </source>
</evidence>
<comment type="pathway">
    <text evidence="2">Nitrogen metabolism; (S)-allantoin degradation; allantoate from (S)-allantoin: step 1/1.</text>
</comment>
<evidence type="ECO:0000259" key="9">
    <source>
        <dbReference type="Pfam" id="PF01979"/>
    </source>
</evidence>
<protein>
    <recommendedName>
        <fullName evidence="5">allantoinase</fullName>
        <ecNumber evidence="5">3.5.2.5</ecNumber>
    </recommendedName>
</protein>
<dbReference type="InterPro" id="IPR032466">
    <property type="entry name" value="Metal_Hydrolase"/>
</dbReference>
<evidence type="ECO:0000256" key="5">
    <source>
        <dbReference type="ARBA" id="ARBA00012863"/>
    </source>
</evidence>
<accession>A0ABW9QQP4</accession>
<dbReference type="SUPFAM" id="SSF51338">
    <property type="entry name" value="Composite domain of metallo-dependent hydrolases"/>
    <property type="match status" value="1"/>
</dbReference>
<proteinExistence type="inferred from homology"/>
<feature type="domain" description="Amidohydrolase-related" evidence="9">
    <location>
        <begin position="73"/>
        <end position="410"/>
    </location>
</feature>
<gene>
    <name evidence="10" type="primary">allB</name>
    <name evidence="10" type="ORF">GHK86_05395</name>
</gene>
<comment type="similarity">
    <text evidence="3">Belongs to the metallo-dependent hydrolases superfamily. Allantoinase family.</text>
</comment>
<keyword evidence="8" id="KW-0862">Zinc</keyword>
<evidence type="ECO:0000313" key="11">
    <source>
        <dbReference type="Proteomes" id="UP000437736"/>
    </source>
</evidence>
<evidence type="ECO:0000256" key="6">
    <source>
        <dbReference type="ARBA" id="ARBA00022723"/>
    </source>
</evidence>